<dbReference type="FunFam" id="3.30.420.40:FF:000172">
    <property type="entry name" value="Heat shock 70 kDa protein"/>
    <property type="match status" value="2"/>
</dbReference>
<keyword evidence="6 9" id="KW-0067">ATP-binding</keyword>
<dbReference type="NCBIfam" id="NF001413">
    <property type="entry name" value="PRK00290.1"/>
    <property type="match status" value="1"/>
</dbReference>
<dbReference type="FunFam" id="3.30.420.40:FF:000026">
    <property type="entry name" value="Heat shock protein 70"/>
    <property type="match status" value="1"/>
</dbReference>
<dbReference type="EC" id="3.6.4.10" evidence="2"/>
<dbReference type="GO" id="GO:0005829">
    <property type="term" value="C:cytosol"/>
    <property type="evidence" value="ECO:0007669"/>
    <property type="project" value="EnsemblFungi"/>
</dbReference>
<protein>
    <recommendedName>
        <fullName evidence="2">non-chaperonin molecular chaperone ATPase</fullName>
        <ecNumber evidence="2">3.6.4.10</ecNumber>
    </recommendedName>
</protein>
<dbReference type="OrthoDB" id="2401965at2759"/>
<reference evidence="10 11" key="2">
    <citation type="submission" date="2015-05" db="EMBL/GenBank/DDBJ databases">
        <authorList>
            <person name="Morales-Cruz A."/>
            <person name="Amrine K.C."/>
            <person name="Cantu D."/>
        </authorList>
    </citation>
    <scope>NUCLEOTIDE SEQUENCE [LARGE SCALE GENOMIC DNA]</scope>
    <source>
        <strain evidence="10">UCRPC4</strain>
    </source>
</reference>
<dbReference type="Gene3D" id="3.30.30.30">
    <property type="match status" value="1"/>
</dbReference>
<evidence type="ECO:0000256" key="7">
    <source>
        <dbReference type="ARBA" id="ARBA00023186"/>
    </source>
</evidence>
<dbReference type="FunFam" id="3.90.640.10:FF:000002">
    <property type="entry name" value="Heat shock 70 kDa"/>
    <property type="match status" value="1"/>
</dbReference>
<dbReference type="Proteomes" id="UP000053317">
    <property type="component" value="Unassembled WGS sequence"/>
</dbReference>
<keyword evidence="7" id="KW-0143">Chaperone</keyword>
<dbReference type="Gene3D" id="2.60.34.10">
    <property type="entry name" value="Substrate Binding Domain Of DNAk, Chain A, domain 1"/>
    <property type="match status" value="1"/>
</dbReference>
<name>A0A0G2EWK6_PHACM</name>
<evidence type="ECO:0000256" key="1">
    <source>
        <dbReference type="ARBA" id="ARBA00004496"/>
    </source>
</evidence>
<dbReference type="InterPro" id="IPR029047">
    <property type="entry name" value="HSP70_peptide-bd_sf"/>
</dbReference>
<evidence type="ECO:0000313" key="11">
    <source>
        <dbReference type="Proteomes" id="UP000053317"/>
    </source>
</evidence>
<evidence type="ECO:0000256" key="2">
    <source>
        <dbReference type="ARBA" id="ARBA00012554"/>
    </source>
</evidence>
<dbReference type="FunFam" id="2.60.34.10:FF:000004">
    <property type="entry name" value="Heat shock protein SSB1"/>
    <property type="match status" value="1"/>
</dbReference>
<evidence type="ECO:0000256" key="3">
    <source>
        <dbReference type="ARBA" id="ARBA00022490"/>
    </source>
</evidence>
<dbReference type="InterPro" id="IPR029048">
    <property type="entry name" value="HSP70_C_sf"/>
</dbReference>
<evidence type="ECO:0000256" key="5">
    <source>
        <dbReference type="ARBA" id="ARBA00022801"/>
    </source>
</evidence>
<dbReference type="GO" id="GO:0005524">
    <property type="term" value="F:ATP binding"/>
    <property type="evidence" value="ECO:0007669"/>
    <property type="project" value="UniProtKB-KW"/>
</dbReference>
<dbReference type="FunFam" id="1.20.1270.10:FF:000014">
    <property type="entry name" value="Heat shock protein 70"/>
    <property type="match status" value="1"/>
</dbReference>
<dbReference type="InterPro" id="IPR018181">
    <property type="entry name" value="Heat_shock_70_CS"/>
</dbReference>
<comment type="catalytic activity">
    <reaction evidence="8">
        <text>ATP + H2O = ADP + phosphate + H(+)</text>
        <dbReference type="Rhea" id="RHEA:13065"/>
        <dbReference type="ChEBI" id="CHEBI:15377"/>
        <dbReference type="ChEBI" id="CHEBI:15378"/>
        <dbReference type="ChEBI" id="CHEBI:30616"/>
        <dbReference type="ChEBI" id="CHEBI:43474"/>
        <dbReference type="ChEBI" id="CHEBI:456216"/>
        <dbReference type="EC" id="3.6.4.10"/>
    </reaction>
</comment>
<keyword evidence="4 9" id="KW-0547">Nucleotide-binding</keyword>
<dbReference type="Gene3D" id="1.20.1270.10">
    <property type="match status" value="1"/>
</dbReference>
<sequence length="614" mass="66885">MSDEVYDGAIGIDLGTTYSCVANYEGTNVEIIANEQGSFTTPSFVSFTDQERLIGEAAKNQAAMNPKNTIFDVKRLIGRRVDDPTVKRDIESWPFKIVPAGDQPMVEVEYLGEIKTFSPQEISSMVLMKMKEVAETKLGKKVEKAVITVPAYFNDNQRQATKDAGAIAGLNVLRIINEPTAAAIAYGLGSGKSDKERNVMIYDLGGGTFDVSLLNIQGGVFTVKATAGDTHLGGQDFDTNLLEHFKKEFQRKTKKDLSGDARALRRLRTACERAKRTLSSATQTTVEIDSLFDGEDFNASITRARFEDLNAKAFSGTLDPVQQVLKDSGIEKSKVDEIVLVGGSTRIPRIQKLLSDFFDGKKLEKSINPDEAVAYGAAVQAGILSGKATSAETADLLLLDVVPLSLGVAMEGNIFAPVVPRGQTVPTLKKRTFTTVQDGQQSVQFPVFQGERTNCEDNTSLGEFTLAPIPPMKAGDAALEVVFEVDVNGILKVTATEKSSGRTANITISNAVGKLSSTEIDQMINDAAKFKTSDEAFTKKFEAKQQLESYISRVEELISDPGLSMRMKRGNKDKIENALSDAMAQLEVDESSPEDFKKKEIALKRLMTKAMATR</sequence>
<keyword evidence="11" id="KW-1185">Reference proteome</keyword>
<proteinExistence type="inferred from homology"/>
<comment type="similarity">
    <text evidence="9">Belongs to the heat shock protein 70 family.</text>
</comment>
<accession>A0A0G2EWK6</accession>
<dbReference type="PROSITE" id="PS00297">
    <property type="entry name" value="HSP70_1"/>
    <property type="match status" value="1"/>
</dbReference>
<dbReference type="Gene3D" id="3.30.420.40">
    <property type="match status" value="2"/>
</dbReference>
<dbReference type="AlphaFoldDB" id="A0A0G2EWK6"/>
<evidence type="ECO:0000256" key="8">
    <source>
        <dbReference type="ARBA" id="ARBA00048056"/>
    </source>
</evidence>
<dbReference type="Pfam" id="PF00012">
    <property type="entry name" value="HSP70"/>
    <property type="match status" value="1"/>
</dbReference>
<keyword evidence="5" id="KW-0378">Hydrolase</keyword>
<evidence type="ECO:0000256" key="4">
    <source>
        <dbReference type="ARBA" id="ARBA00022741"/>
    </source>
</evidence>
<dbReference type="PROSITE" id="PS01036">
    <property type="entry name" value="HSP70_3"/>
    <property type="match status" value="1"/>
</dbReference>
<gene>
    <name evidence="10" type="ORF">UCRPC4_g01510</name>
</gene>
<dbReference type="InterPro" id="IPR043129">
    <property type="entry name" value="ATPase_NBD"/>
</dbReference>
<dbReference type="PRINTS" id="PR00301">
    <property type="entry name" value="HEATSHOCK70"/>
</dbReference>
<keyword evidence="3" id="KW-0963">Cytoplasm</keyword>
<dbReference type="SUPFAM" id="SSF100920">
    <property type="entry name" value="Heat shock protein 70kD (HSP70), peptide-binding domain"/>
    <property type="match status" value="1"/>
</dbReference>
<organism evidence="10 11">
    <name type="scientific">Phaeomoniella chlamydospora</name>
    <name type="common">Phaeoacremonium chlamydosporum</name>
    <dbReference type="NCBI Taxonomy" id="158046"/>
    <lineage>
        <taxon>Eukaryota</taxon>
        <taxon>Fungi</taxon>
        <taxon>Dikarya</taxon>
        <taxon>Ascomycota</taxon>
        <taxon>Pezizomycotina</taxon>
        <taxon>Eurotiomycetes</taxon>
        <taxon>Chaetothyriomycetidae</taxon>
        <taxon>Phaeomoniellales</taxon>
        <taxon>Phaeomoniellaceae</taxon>
        <taxon>Phaeomoniella</taxon>
    </lineage>
</organism>
<dbReference type="PANTHER" id="PTHR19375">
    <property type="entry name" value="HEAT SHOCK PROTEIN 70KDA"/>
    <property type="match status" value="1"/>
</dbReference>
<dbReference type="EMBL" id="LCWF01000035">
    <property type="protein sequence ID" value="KKY26491.1"/>
    <property type="molecule type" value="Genomic_DNA"/>
</dbReference>
<evidence type="ECO:0000313" key="10">
    <source>
        <dbReference type="EMBL" id="KKY26491.1"/>
    </source>
</evidence>
<evidence type="ECO:0000256" key="9">
    <source>
        <dbReference type="RuleBase" id="RU003322"/>
    </source>
</evidence>
<dbReference type="Gene3D" id="3.90.640.10">
    <property type="entry name" value="Actin, Chain A, domain 4"/>
    <property type="match status" value="1"/>
</dbReference>
<dbReference type="PROSITE" id="PS00329">
    <property type="entry name" value="HSP70_2"/>
    <property type="match status" value="1"/>
</dbReference>
<dbReference type="InterPro" id="IPR013126">
    <property type="entry name" value="Hsp_70_fam"/>
</dbReference>
<comment type="subcellular location">
    <subcellularLocation>
        <location evidence="1">Cytoplasm</location>
    </subcellularLocation>
</comment>
<dbReference type="FunFam" id="3.30.30.30:FF:000005">
    <property type="entry name" value="Heat shock protein ssb1"/>
    <property type="match status" value="1"/>
</dbReference>
<dbReference type="SUPFAM" id="SSF100934">
    <property type="entry name" value="Heat shock protein 70kD (HSP70), C-terminal subdomain"/>
    <property type="match status" value="1"/>
</dbReference>
<dbReference type="GO" id="GO:0016787">
    <property type="term" value="F:hydrolase activity"/>
    <property type="evidence" value="ECO:0007669"/>
    <property type="project" value="UniProtKB-KW"/>
</dbReference>
<dbReference type="SUPFAM" id="SSF53067">
    <property type="entry name" value="Actin-like ATPase domain"/>
    <property type="match status" value="2"/>
</dbReference>
<dbReference type="GO" id="GO:0140662">
    <property type="term" value="F:ATP-dependent protein folding chaperone"/>
    <property type="evidence" value="ECO:0007669"/>
    <property type="project" value="InterPro"/>
</dbReference>
<comment type="caution">
    <text evidence="10">The sequence shown here is derived from an EMBL/GenBank/DDBJ whole genome shotgun (WGS) entry which is preliminary data.</text>
</comment>
<evidence type="ECO:0000256" key="6">
    <source>
        <dbReference type="ARBA" id="ARBA00022840"/>
    </source>
</evidence>
<reference evidence="10 11" key="1">
    <citation type="submission" date="2015-05" db="EMBL/GenBank/DDBJ databases">
        <title>Distinctive expansion of gene families associated with plant cell wall degradation and secondary metabolism in the genomes of grapevine trunk pathogens.</title>
        <authorList>
            <person name="Lawrence D.P."/>
            <person name="Travadon R."/>
            <person name="Rolshausen P.E."/>
            <person name="Baumgartner K."/>
        </authorList>
    </citation>
    <scope>NUCLEOTIDE SEQUENCE [LARGE SCALE GENOMIC DNA]</scope>
    <source>
        <strain evidence="10">UCRPC4</strain>
    </source>
</reference>